<organism evidence="1">
    <name type="scientific">Arundo donax</name>
    <name type="common">Giant reed</name>
    <name type="synonym">Donax arundinaceus</name>
    <dbReference type="NCBI Taxonomy" id="35708"/>
    <lineage>
        <taxon>Eukaryota</taxon>
        <taxon>Viridiplantae</taxon>
        <taxon>Streptophyta</taxon>
        <taxon>Embryophyta</taxon>
        <taxon>Tracheophyta</taxon>
        <taxon>Spermatophyta</taxon>
        <taxon>Magnoliopsida</taxon>
        <taxon>Liliopsida</taxon>
        <taxon>Poales</taxon>
        <taxon>Poaceae</taxon>
        <taxon>PACMAD clade</taxon>
        <taxon>Arundinoideae</taxon>
        <taxon>Arundineae</taxon>
        <taxon>Arundo</taxon>
    </lineage>
</organism>
<accession>A0A0A9DPG5</accession>
<sequence>MQLQFYSSCLHAPEGVLEMETVVYQIVGS</sequence>
<reference evidence="1" key="1">
    <citation type="submission" date="2014-09" db="EMBL/GenBank/DDBJ databases">
        <authorList>
            <person name="Magalhaes I.L.F."/>
            <person name="Oliveira U."/>
            <person name="Santos F.R."/>
            <person name="Vidigal T.H.D.A."/>
            <person name="Brescovit A.D."/>
            <person name="Santos A.J."/>
        </authorList>
    </citation>
    <scope>NUCLEOTIDE SEQUENCE</scope>
    <source>
        <tissue evidence="1">Shoot tissue taken approximately 20 cm above the soil surface</tissue>
    </source>
</reference>
<evidence type="ECO:0000313" key="1">
    <source>
        <dbReference type="EMBL" id="JAD87550.1"/>
    </source>
</evidence>
<dbReference type="AlphaFoldDB" id="A0A0A9DPG5"/>
<dbReference type="EMBL" id="GBRH01210345">
    <property type="protein sequence ID" value="JAD87550.1"/>
    <property type="molecule type" value="Transcribed_RNA"/>
</dbReference>
<reference evidence="1" key="2">
    <citation type="journal article" date="2015" name="Data Brief">
        <title>Shoot transcriptome of the giant reed, Arundo donax.</title>
        <authorList>
            <person name="Barrero R.A."/>
            <person name="Guerrero F.D."/>
            <person name="Moolhuijzen P."/>
            <person name="Goolsby J.A."/>
            <person name="Tidwell J."/>
            <person name="Bellgard S.E."/>
            <person name="Bellgard M.I."/>
        </authorList>
    </citation>
    <scope>NUCLEOTIDE SEQUENCE</scope>
    <source>
        <tissue evidence="1">Shoot tissue taken approximately 20 cm above the soil surface</tissue>
    </source>
</reference>
<name>A0A0A9DPG5_ARUDO</name>
<protein>
    <submittedName>
        <fullName evidence="1">Uncharacterized protein</fullName>
    </submittedName>
</protein>
<proteinExistence type="predicted"/>